<accession>A0A859FA50</accession>
<dbReference type="GO" id="GO:0008757">
    <property type="term" value="F:S-adenosylmethionine-dependent methyltransferase activity"/>
    <property type="evidence" value="ECO:0007669"/>
    <property type="project" value="UniProtKB-UniRule"/>
</dbReference>
<dbReference type="Pfam" id="PF08241">
    <property type="entry name" value="Methyltransf_11"/>
    <property type="match status" value="1"/>
</dbReference>
<dbReference type="SUPFAM" id="SSF53335">
    <property type="entry name" value="S-adenosyl-L-methionine-dependent methyltransferases"/>
    <property type="match status" value="1"/>
</dbReference>
<dbReference type="PANTHER" id="PTHR43861:SF1">
    <property type="entry name" value="TRANS-ACONITATE 2-METHYLTRANSFERASE"/>
    <property type="match status" value="1"/>
</dbReference>
<evidence type="ECO:0000259" key="5">
    <source>
        <dbReference type="Pfam" id="PF08241"/>
    </source>
</evidence>
<feature type="domain" description="Methyltransferase type 11" evidence="5">
    <location>
        <begin position="51"/>
        <end position="142"/>
    </location>
</feature>
<dbReference type="HAMAP" id="MF_02100">
    <property type="entry name" value="Methyltr_YrrT"/>
    <property type="match status" value="1"/>
</dbReference>
<dbReference type="Gene3D" id="3.40.50.150">
    <property type="entry name" value="Vaccinia Virus protein VP39"/>
    <property type="match status" value="1"/>
</dbReference>
<evidence type="ECO:0000256" key="4">
    <source>
        <dbReference type="HAMAP-Rule" id="MF_02100"/>
    </source>
</evidence>
<comment type="similarity">
    <text evidence="4">Belongs to the methyltransferase superfamily. YrrT family.</text>
</comment>
<keyword evidence="1 4" id="KW-0489">Methyltransferase</keyword>
<reference evidence="7" key="1">
    <citation type="submission" date="2019-07" db="EMBL/GenBank/DDBJ databases">
        <title>Bacillus alkalisoli sp. nov. isolated from saline soil.</title>
        <authorList>
            <person name="Sun J.-Q."/>
            <person name="Xu L."/>
        </authorList>
    </citation>
    <scope>NUCLEOTIDE SEQUENCE [LARGE SCALE GENOMIC DNA]</scope>
    <source>
        <strain evidence="7">M4U3P1</strain>
    </source>
</reference>
<protein>
    <recommendedName>
        <fullName evidence="4">Uncharacterized methyltransferase FLK61_25180</fullName>
        <ecNumber evidence="4">2.1.1.-</ecNumber>
    </recommendedName>
</protein>
<comment type="function">
    <text evidence="4">Could be a S-adenosyl-L-methionine-dependent methyltransferase.</text>
</comment>
<dbReference type="GO" id="GO:0032259">
    <property type="term" value="P:methylation"/>
    <property type="evidence" value="ECO:0007669"/>
    <property type="project" value="UniProtKB-KW"/>
</dbReference>
<name>A0A859FA50_9BACI</name>
<keyword evidence="3 4" id="KW-0949">S-adenosyl-L-methionine</keyword>
<dbReference type="PANTHER" id="PTHR43861">
    <property type="entry name" value="TRANS-ACONITATE 2-METHYLTRANSFERASE-RELATED"/>
    <property type="match status" value="1"/>
</dbReference>
<feature type="binding site" evidence="4">
    <location>
        <position position="96"/>
    </location>
    <ligand>
        <name>S-adenosyl-L-methionine</name>
        <dbReference type="ChEBI" id="CHEBI:59789"/>
    </ligand>
</feature>
<sequence length="212" mass="23953">MGREFIELFDRWADSYDATVTGHDEEYKEVFEGYDEILQEVASSVSGSVVEFGVGTGNLSEKLLTTAAQVTGVEPSEKMRAIASQKHPSMLVVEGDFLDHPIKENVDGIVSTYAFHHLTDIEKKQAAENFYRILNKGGKVVFADTMFSSETAKEEIIQNAISRGFLNLAEDLQTEYYPYIGTMQEIFSQVGFHVELKQLNRFVWLFTAKKEN</sequence>
<dbReference type="EC" id="2.1.1.-" evidence="4"/>
<dbReference type="AlphaFoldDB" id="A0A859FA50"/>
<dbReference type="RefSeq" id="WP_176008113.1">
    <property type="nucleotide sequence ID" value="NZ_CP041372.2"/>
</dbReference>
<keyword evidence="2 4" id="KW-0808">Transferase</keyword>
<proteinExistence type="inferred from homology"/>
<evidence type="ECO:0000256" key="1">
    <source>
        <dbReference type="ARBA" id="ARBA00022603"/>
    </source>
</evidence>
<dbReference type="CDD" id="cd02440">
    <property type="entry name" value="AdoMet_MTases"/>
    <property type="match status" value="1"/>
</dbReference>
<dbReference type="Proteomes" id="UP000318138">
    <property type="component" value="Chromosome"/>
</dbReference>
<gene>
    <name evidence="6" type="ORF">FLK61_25180</name>
</gene>
<dbReference type="InterPro" id="IPR023553">
    <property type="entry name" value="Uncharacterised_MeTfrase_YrrT"/>
</dbReference>
<dbReference type="EMBL" id="CP041372">
    <property type="protein sequence ID" value="QKS70069.1"/>
    <property type="molecule type" value="Genomic_DNA"/>
</dbReference>
<dbReference type="InterPro" id="IPR013216">
    <property type="entry name" value="Methyltransf_11"/>
</dbReference>
<evidence type="ECO:0000313" key="7">
    <source>
        <dbReference type="Proteomes" id="UP000318138"/>
    </source>
</evidence>
<dbReference type="KEGG" id="psua:FLK61_25180"/>
<feature type="binding site" evidence="4">
    <location>
        <position position="74"/>
    </location>
    <ligand>
        <name>S-adenosyl-L-methionine</name>
        <dbReference type="ChEBI" id="CHEBI:59789"/>
    </ligand>
</feature>
<organism evidence="6 7">
    <name type="scientific">Paenalkalicoccus suaedae</name>
    <dbReference type="NCBI Taxonomy" id="2592382"/>
    <lineage>
        <taxon>Bacteria</taxon>
        <taxon>Bacillati</taxon>
        <taxon>Bacillota</taxon>
        <taxon>Bacilli</taxon>
        <taxon>Bacillales</taxon>
        <taxon>Bacillaceae</taxon>
        <taxon>Paenalkalicoccus</taxon>
    </lineage>
</organism>
<dbReference type="InterPro" id="IPR029063">
    <property type="entry name" value="SAM-dependent_MTases_sf"/>
</dbReference>
<evidence type="ECO:0000256" key="3">
    <source>
        <dbReference type="ARBA" id="ARBA00022691"/>
    </source>
</evidence>
<keyword evidence="7" id="KW-1185">Reference proteome</keyword>
<feature type="binding site" evidence="4">
    <location>
        <position position="53"/>
    </location>
    <ligand>
        <name>S-adenosyl-L-methionine</name>
        <dbReference type="ChEBI" id="CHEBI:59789"/>
    </ligand>
</feature>
<evidence type="ECO:0000256" key="2">
    <source>
        <dbReference type="ARBA" id="ARBA00022679"/>
    </source>
</evidence>
<evidence type="ECO:0000313" key="6">
    <source>
        <dbReference type="EMBL" id="QKS70069.1"/>
    </source>
</evidence>